<protein>
    <submittedName>
        <fullName evidence="2">Uncharacterized protein</fullName>
    </submittedName>
</protein>
<evidence type="ECO:0000256" key="1">
    <source>
        <dbReference type="SAM" id="MobiDB-lite"/>
    </source>
</evidence>
<sequence>MEGFAIMRTMKRGPALPQIDPTQVPGEARIVPAGILGGVGQRPTLPERQDLEVRQVVELFSRSRVLRVSSPREVGPSGSADFGVLSLSSGPQRHGSSG</sequence>
<evidence type="ECO:0000313" key="3">
    <source>
        <dbReference type="Proteomes" id="UP000233551"/>
    </source>
</evidence>
<keyword evidence="3" id="KW-1185">Reference proteome</keyword>
<evidence type="ECO:0000313" key="2">
    <source>
        <dbReference type="EMBL" id="PKI74792.1"/>
    </source>
</evidence>
<accession>A0A2I0L255</accession>
<comment type="caution">
    <text evidence="2">The sequence shown here is derived from an EMBL/GenBank/DDBJ whole genome shotgun (WGS) entry which is preliminary data.</text>
</comment>
<feature type="compositionally biased region" description="Polar residues" evidence="1">
    <location>
        <begin position="86"/>
        <end position="98"/>
    </location>
</feature>
<feature type="region of interest" description="Disordered" evidence="1">
    <location>
        <begin position="69"/>
        <end position="98"/>
    </location>
</feature>
<reference evidence="2 3" key="1">
    <citation type="submission" date="2017-11" db="EMBL/GenBank/DDBJ databases">
        <title>De-novo sequencing of pomegranate (Punica granatum L.) genome.</title>
        <authorList>
            <person name="Akparov Z."/>
            <person name="Amiraslanov A."/>
            <person name="Hajiyeva S."/>
            <person name="Abbasov M."/>
            <person name="Kaur K."/>
            <person name="Hamwieh A."/>
            <person name="Solovyev V."/>
            <person name="Salamov A."/>
            <person name="Braich B."/>
            <person name="Kosarev P."/>
            <person name="Mahmoud A."/>
            <person name="Hajiyev E."/>
            <person name="Babayeva S."/>
            <person name="Izzatullayeva V."/>
            <person name="Mammadov A."/>
            <person name="Mammadov A."/>
            <person name="Sharifova S."/>
            <person name="Ojaghi J."/>
            <person name="Eynullazada K."/>
            <person name="Bayramov B."/>
            <person name="Abdulazimova A."/>
            <person name="Shahmuradov I."/>
        </authorList>
    </citation>
    <scope>NUCLEOTIDE SEQUENCE [LARGE SCALE GENOMIC DNA]</scope>
    <source>
        <strain evidence="3">cv. AG2017</strain>
        <tissue evidence="2">Leaf</tissue>
    </source>
</reference>
<dbReference type="AlphaFoldDB" id="A0A2I0L255"/>
<organism evidence="2 3">
    <name type="scientific">Punica granatum</name>
    <name type="common">Pomegranate</name>
    <dbReference type="NCBI Taxonomy" id="22663"/>
    <lineage>
        <taxon>Eukaryota</taxon>
        <taxon>Viridiplantae</taxon>
        <taxon>Streptophyta</taxon>
        <taxon>Embryophyta</taxon>
        <taxon>Tracheophyta</taxon>
        <taxon>Spermatophyta</taxon>
        <taxon>Magnoliopsida</taxon>
        <taxon>eudicotyledons</taxon>
        <taxon>Gunneridae</taxon>
        <taxon>Pentapetalae</taxon>
        <taxon>rosids</taxon>
        <taxon>malvids</taxon>
        <taxon>Myrtales</taxon>
        <taxon>Lythraceae</taxon>
        <taxon>Punica</taxon>
    </lineage>
</organism>
<proteinExistence type="predicted"/>
<gene>
    <name evidence="2" type="ORF">CRG98_004810</name>
</gene>
<name>A0A2I0L255_PUNGR</name>
<dbReference type="Proteomes" id="UP000233551">
    <property type="component" value="Unassembled WGS sequence"/>
</dbReference>
<dbReference type="EMBL" id="PGOL01000193">
    <property type="protein sequence ID" value="PKI74792.1"/>
    <property type="molecule type" value="Genomic_DNA"/>
</dbReference>